<dbReference type="EMBL" id="FNNB01000001">
    <property type="protein sequence ID" value="SDW13565.1"/>
    <property type="molecule type" value="Genomic_DNA"/>
</dbReference>
<gene>
    <name evidence="1" type="ORF">SAMN04488041_101370</name>
</gene>
<evidence type="ECO:0000313" key="2">
    <source>
        <dbReference type="Proteomes" id="UP000183076"/>
    </source>
</evidence>
<proteinExistence type="predicted"/>
<dbReference type="GeneID" id="94019691"/>
<accession>A0A1H2R2J5</accession>
<dbReference type="Proteomes" id="UP000183076">
    <property type="component" value="Unassembled WGS sequence"/>
</dbReference>
<dbReference type="Pfam" id="PF05489">
    <property type="entry name" value="Phage_tail_X"/>
    <property type="match status" value="1"/>
</dbReference>
<reference evidence="2" key="1">
    <citation type="submission" date="2016-10" db="EMBL/GenBank/DDBJ databases">
        <authorList>
            <person name="Varghese N."/>
            <person name="Submissions S."/>
        </authorList>
    </citation>
    <scope>NUCLEOTIDE SEQUENCE [LARGE SCALE GENOMIC DNA]</scope>
    <source>
        <strain evidence="2">DSM 10014</strain>
    </source>
</reference>
<dbReference type="AlphaFoldDB" id="A0A1H2R2J5"/>
<name>A0A1H2R2J5_9RHOB</name>
<protein>
    <submittedName>
        <fullName evidence="1">p2-like prophage tail protein X</fullName>
    </submittedName>
</protein>
<organism evidence="1 2">
    <name type="scientific">Sulfitobacter pontiacus</name>
    <dbReference type="NCBI Taxonomy" id="60137"/>
    <lineage>
        <taxon>Bacteria</taxon>
        <taxon>Pseudomonadati</taxon>
        <taxon>Pseudomonadota</taxon>
        <taxon>Alphaproteobacteria</taxon>
        <taxon>Rhodobacterales</taxon>
        <taxon>Roseobacteraceae</taxon>
        <taxon>Sulfitobacter</taxon>
    </lineage>
</organism>
<sequence>MTAVSDLYFVSSEGDVLDQVVAAQYGDTLGGKVEAVLAANPGLGALGAVLDPGVRIRLPDLETSEPSETAQLWG</sequence>
<dbReference type="STRING" id="60137.SAMN04488041_101370"/>
<evidence type="ECO:0000313" key="1">
    <source>
        <dbReference type="EMBL" id="SDW13565.1"/>
    </source>
</evidence>
<dbReference type="InterPro" id="IPR008861">
    <property type="entry name" value="GpX-like"/>
</dbReference>
<dbReference type="RefSeq" id="WP_074634608.1">
    <property type="nucleotide sequence ID" value="NZ_CP160849.1"/>
</dbReference>